<dbReference type="GO" id="GO:0008270">
    <property type="term" value="F:zinc ion binding"/>
    <property type="evidence" value="ECO:0007669"/>
    <property type="project" value="UniProtKB-KW"/>
</dbReference>
<sequence>MIESFYVHDLVSGDSMTDKAYDLYTKAKVRIAKGGFKLRKWKTNDPRLKERIGLSETAVTKPEIVKRLEDEETYAKSKLDCQGESKGERVLGVKWNCELDIFHLDLAHIAKRAEGLEPTKRNVLSLLASLFDPLGLISPVMVSIKILFQEVCGKKFEWDKTSTGKIEEKWSKWVDDLSRTREIRIGVYEAREECVTECYLHGFGDASKKAYCAMVYFVYRTDDEQAHVRLVTSKTRVAPLKQLSIPRLELMSARILAQLMNTVCNMLQLQVTIDGVRFWLDSTTALSWILNKIEWKQFVRHRVNEILMLTQGRMGALLNGRKSSRSRFERSSGLPIEGRQPLVAWPSMVERTEKGLALECTLNARPLTYEYNEVDGEVLTPSHVIYGRRIKSVPDEVIEPEDVKLFKEEKQFEEMHEAKRLLLDDREQALETSKQLMNTALDKKENELCSLHAGFENMKALAESTKELSAITQQNELLKSMISSLALDFKQFSKSKREQNSTLAATKPTTRHRRRKEKEKALKFIYGGSSGSFYGAWDYIVANAPKELVGEFITGYKRGNYIQEVFEKAMKEHQASPEALTQAIATKYQNFLSQRKFILVCKTQTSYFNAESEVWVPRNVKCVGVDLRVPQPVSNAAVEMFVKQLNISAANQIPNAPGVSRTVTGLVFIIIDLHLRVPHLMKKLVWFNEMENHFIFQFSDDGAPEISQLTMSKGSLTMWNLGDRVRSSDFQYLLHCVSLGEKHEALENLWKQHTDEMALLEGNISTVYGNQCTVEFQPSADIMLGNPTTRPADAQGTGNTINGQPSLGCGLSYLVPLIKEHYEDEKRRHNKIPTRLIGAQAITLSRYAYCLIDILYSTDESLSLRVVRLALGRIVLFLQHACSIFNKVLTTPADLQELNEHFAYAVPYHAFKLFKTFKVGNAIISRQAKEAKHSCVKNDPALSNKSKSQDTSGKWWQVMRANYVRSFYLPEHQPMPNTYKSHFQSRVPPHCQSVRVCYCGRDEDEESDYCETCLECDEIVKSAQSQKLSKNLINILKPQSCTLCGTTDTPTRDLRNFPDFTFAEVESYAKTMSGCTSTTKAYKFFAEPRYLHDIQVAYLVNRVKVTGKCFRSMRKSEPQHILECFITLGNKAISGKCSCVAGASGYCHHLIGLLFYMAHCKILELVSLPDDLTSTSMTHRWSIPRFGFSRRSGDVGEKEVEGEKEVDKRQTDRSTSDIAKSKERYEEKRKMLGRGFRKEWKEEYTWLEYNEEEGKMYCRVCKDFPNIADKSSSFFTGNNSFHVGNVKGHDQSRRHVRCEEAKKAREVPEATPIHKGIRNLNQQTLDKLEKLFNTAYYLAKSGRPFSDFNQLCILQVKNGVSLGETYLNDKRCREFIEAIAEVMKRDQKEAMNSAQPRFFTLMADSGTDTSNKDLELIYVRMLCDGEPINKFLTIAELPNGTADGVIESFERAMGKVGVNNWKNALVSLGSDGASVYTGVRNGVVAKLRQSIPWLLGIHCIAHNLELAILDGLKEDHLLSSVKEMLQSIYKHYHYSPKALRELKELAETMEEKIQKPGNLKGTRWVPHLHRALKITLTAAKDGLDNTILQLTAMIARPGPCLQEAVQSIGDGNDYQGITLKRGEQDLIQFNNTTKPQVINCINAYLEQRFENIKGSDQTLLAMSVFDITLWPDDRMALATYGEDKIHHLVEHFRLLLDKNDFKFDAVLQEWSGLKTCICNNYLDLNPQALWKRVFTYHSNRFPNILMLAEITLILPLSTACCERGFSVMGKIKSDWRSCLSVEVLDCLMRIRIEGPTVAEFDPQPGLNFWWSSGSRMRRPTFND</sequence>
<gene>
    <name evidence="4" type="primary">ZNF862</name>
    <name evidence="4" type="ORF">AWC38_SpisGene17663</name>
</gene>
<dbReference type="InterPro" id="IPR007527">
    <property type="entry name" value="Znf_SWIM"/>
</dbReference>
<dbReference type="Pfam" id="PF05380">
    <property type="entry name" value="Peptidase_A17"/>
    <property type="match status" value="1"/>
</dbReference>
<dbReference type="GO" id="GO:0046983">
    <property type="term" value="F:protein dimerization activity"/>
    <property type="evidence" value="ECO:0007669"/>
    <property type="project" value="InterPro"/>
</dbReference>
<dbReference type="PANTHER" id="PTHR46880:SF5">
    <property type="entry name" value="DUF4371 DOMAIN-CONTAINING PROTEIN"/>
    <property type="match status" value="1"/>
</dbReference>
<dbReference type="InterPro" id="IPR006580">
    <property type="entry name" value="Znf_TTF"/>
</dbReference>
<comment type="caution">
    <text evidence="4">The sequence shown here is derived from an EMBL/GenBank/DDBJ whole genome shotgun (WGS) entry which is preliminary data.</text>
</comment>
<dbReference type="InterPro" id="IPR057456">
    <property type="entry name" value="Znf_C17orf113"/>
</dbReference>
<dbReference type="SUPFAM" id="SSF53098">
    <property type="entry name" value="Ribonuclease H-like"/>
    <property type="match status" value="1"/>
</dbReference>
<dbReference type="OrthoDB" id="5988820at2759"/>
<feature type="domain" description="SWIM-type" evidence="3">
    <location>
        <begin position="1122"/>
        <end position="1158"/>
    </location>
</feature>
<keyword evidence="5" id="KW-1185">Reference proteome</keyword>
<dbReference type="PANTHER" id="PTHR46880">
    <property type="entry name" value="RAS-ASSOCIATING DOMAIN-CONTAINING PROTEIN"/>
    <property type="match status" value="1"/>
</dbReference>
<reference evidence="5" key="1">
    <citation type="journal article" date="2017" name="bioRxiv">
        <title>Comparative analysis of the genomes of Stylophora pistillata and Acropora digitifera provides evidence for extensive differences between species of corals.</title>
        <authorList>
            <person name="Voolstra C.R."/>
            <person name="Li Y."/>
            <person name="Liew Y.J."/>
            <person name="Baumgarten S."/>
            <person name="Zoccola D."/>
            <person name="Flot J.-F."/>
            <person name="Tambutte S."/>
            <person name="Allemand D."/>
            <person name="Aranda M."/>
        </authorList>
    </citation>
    <scope>NUCLEOTIDE SEQUENCE [LARGE SCALE GENOMIC DNA]</scope>
</reference>
<accession>A0A2B4RNA6</accession>
<dbReference type="EMBL" id="LSMT01000437">
    <property type="protein sequence ID" value="PFX18000.1"/>
    <property type="molecule type" value="Genomic_DNA"/>
</dbReference>
<dbReference type="Pfam" id="PF25431">
    <property type="entry name" value="zf-C17orf113"/>
    <property type="match status" value="1"/>
</dbReference>
<keyword evidence="1" id="KW-0863">Zinc-finger</keyword>
<keyword evidence="1" id="KW-0479">Metal-binding</keyword>
<evidence type="ECO:0000313" key="5">
    <source>
        <dbReference type="Proteomes" id="UP000225706"/>
    </source>
</evidence>
<protein>
    <submittedName>
        <fullName evidence="4">Zinc finger protein 862</fullName>
    </submittedName>
</protein>
<evidence type="ECO:0000256" key="2">
    <source>
        <dbReference type="SAM" id="MobiDB-lite"/>
    </source>
</evidence>
<dbReference type="PROSITE" id="PS50966">
    <property type="entry name" value="ZF_SWIM"/>
    <property type="match status" value="1"/>
</dbReference>
<dbReference type="Proteomes" id="UP000225706">
    <property type="component" value="Unassembled WGS sequence"/>
</dbReference>
<dbReference type="Pfam" id="PF05699">
    <property type="entry name" value="Dimer_Tnp_hAT"/>
    <property type="match status" value="1"/>
</dbReference>
<dbReference type="InterPro" id="IPR008906">
    <property type="entry name" value="HATC_C_dom"/>
</dbReference>
<evidence type="ECO:0000259" key="3">
    <source>
        <dbReference type="PROSITE" id="PS50966"/>
    </source>
</evidence>
<evidence type="ECO:0000256" key="1">
    <source>
        <dbReference type="PROSITE-ProRule" id="PRU00325"/>
    </source>
</evidence>
<organism evidence="4 5">
    <name type="scientific">Stylophora pistillata</name>
    <name type="common">Smooth cauliflower coral</name>
    <dbReference type="NCBI Taxonomy" id="50429"/>
    <lineage>
        <taxon>Eukaryota</taxon>
        <taxon>Metazoa</taxon>
        <taxon>Cnidaria</taxon>
        <taxon>Anthozoa</taxon>
        <taxon>Hexacorallia</taxon>
        <taxon>Scleractinia</taxon>
        <taxon>Astrocoeniina</taxon>
        <taxon>Pocilloporidae</taxon>
        <taxon>Stylophora</taxon>
    </lineage>
</organism>
<name>A0A2B4RNA6_STYPI</name>
<dbReference type="SMART" id="SM00597">
    <property type="entry name" value="ZnF_TTF"/>
    <property type="match status" value="1"/>
</dbReference>
<feature type="region of interest" description="Disordered" evidence="2">
    <location>
        <begin position="1192"/>
        <end position="1220"/>
    </location>
</feature>
<proteinExistence type="predicted"/>
<dbReference type="InterPro" id="IPR012337">
    <property type="entry name" value="RNaseH-like_sf"/>
</dbReference>
<evidence type="ECO:0000313" key="4">
    <source>
        <dbReference type="EMBL" id="PFX18000.1"/>
    </source>
</evidence>
<dbReference type="InterPro" id="IPR008042">
    <property type="entry name" value="Retrotrans_Pao"/>
</dbReference>
<keyword evidence="1" id="KW-0862">Zinc</keyword>